<feature type="chain" id="PRO_5027922438" evidence="1">
    <location>
        <begin position="27"/>
        <end position="139"/>
    </location>
</feature>
<feature type="signal peptide" evidence="1">
    <location>
        <begin position="1"/>
        <end position="26"/>
    </location>
</feature>
<organism evidence="2 3">
    <name type="scientific">Drosophila albomicans</name>
    <name type="common">Fruit fly</name>
    <dbReference type="NCBI Taxonomy" id="7291"/>
    <lineage>
        <taxon>Eukaryota</taxon>
        <taxon>Metazoa</taxon>
        <taxon>Ecdysozoa</taxon>
        <taxon>Arthropoda</taxon>
        <taxon>Hexapoda</taxon>
        <taxon>Insecta</taxon>
        <taxon>Pterygota</taxon>
        <taxon>Neoptera</taxon>
        <taxon>Endopterygota</taxon>
        <taxon>Diptera</taxon>
        <taxon>Brachycera</taxon>
        <taxon>Muscomorpha</taxon>
        <taxon>Ephydroidea</taxon>
        <taxon>Drosophilidae</taxon>
        <taxon>Drosophila</taxon>
    </lineage>
</organism>
<proteinExistence type="predicted"/>
<evidence type="ECO:0000313" key="2">
    <source>
        <dbReference type="Proteomes" id="UP000515160"/>
    </source>
</evidence>
<dbReference type="InterPro" id="IPR009392">
    <property type="entry name" value="ACP53EA"/>
</dbReference>
<reference evidence="3" key="1">
    <citation type="submission" date="2025-08" db="UniProtKB">
        <authorList>
            <consortium name="RefSeq"/>
        </authorList>
    </citation>
    <scope>IDENTIFICATION</scope>
    <source>
        <strain evidence="3">15112-1751.03</strain>
        <tissue evidence="3">Whole Adult</tissue>
    </source>
</reference>
<sequence length="139" mass="15525">MKSAQYTFIFFAFALLLCAPYKPVEALIDLEDTPPCVHVVLDAVGQTLSYFAIPTVKELATCMNFVPRKTQNLDAVDLVLLAYEFVIRASGDFKCLSQSLNSLTKSLKPYARKWNKLGCNRIFVDIVPGTNNDLDANKK</sequence>
<evidence type="ECO:0000313" key="3">
    <source>
        <dbReference type="RefSeq" id="XP_034103510.1"/>
    </source>
</evidence>
<evidence type="ECO:0000256" key="1">
    <source>
        <dbReference type="SAM" id="SignalP"/>
    </source>
</evidence>
<dbReference type="AlphaFoldDB" id="A0A6P8WY25"/>
<dbReference type="RefSeq" id="XP_034103510.1">
    <property type="nucleotide sequence ID" value="XM_034247619.2"/>
</dbReference>
<name>A0A6P8WY25_DROAB</name>
<keyword evidence="1" id="KW-0732">Signal</keyword>
<accession>A0A6P8WY25</accession>
<protein>
    <submittedName>
        <fullName evidence="3">Uncharacterized protein LOC117567558</fullName>
    </submittedName>
</protein>
<dbReference type="GeneID" id="117567558"/>
<gene>
    <name evidence="3" type="primary">LOC117567558</name>
</gene>
<dbReference type="Proteomes" id="UP000515160">
    <property type="component" value="Chromosome 3"/>
</dbReference>
<dbReference type="CTD" id="3346203"/>
<keyword evidence="2" id="KW-1185">Reference proteome</keyword>
<dbReference type="Pfam" id="PF06313">
    <property type="entry name" value="ACP53EA"/>
    <property type="match status" value="1"/>
</dbReference>